<dbReference type="InterPro" id="IPR011584">
    <property type="entry name" value="GFP-related"/>
</dbReference>
<evidence type="ECO:0000256" key="2">
    <source>
        <dbReference type="ARBA" id="ARBA00022991"/>
    </source>
</evidence>
<dbReference type="Pfam" id="PF01353">
    <property type="entry name" value="GFP"/>
    <property type="match status" value="1"/>
</dbReference>
<dbReference type="Gene3D" id="2.40.155.10">
    <property type="entry name" value="Green fluorescent protein"/>
    <property type="match status" value="1"/>
</dbReference>
<comment type="caution">
    <text evidence="5">The sequence shown here is derived from an EMBL/GenBank/DDBJ whole genome shotgun (WGS) entry which is preliminary data.</text>
</comment>
<dbReference type="InterPro" id="IPR009017">
    <property type="entry name" value="GFP"/>
</dbReference>
<dbReference type="EMBL" id="CALNXK010000304">
    <property type="protein sequence ID" value="CAH3181695.1"/>
    <property type="molecule type" value="Genomic_DNA"/>
</dbReference>
<proteinExistence type="inferred from homology"/>
<evidence type="ECO:0000256" key="3">
    <source>
        <dbReference type="ARBA" id="ARBA00023223"/>
    </source>
</evidence>
<organism evidence="5 6">
    <name type="scientific">Porites lobata</name>
    <dbReference type="NCBI Taxonomy" id="104759"/>
    <lineage>
        <taxon>Eukaryota</taxon>
        <taxon>Metazoa</taxon>
        <taxon>Cnidaria</taxon>
        <taxon>Anthozoa</taxon>
        <taxon>Hexacorallia</taxon>
        <taxon>Scleractinia</taxon>
        <taxon>Fungiina</taxon>
        <taxon>Poritidae</taxon>
        <taxon>Porites</taxon>
    </lineage>
</organism>
<evidence type="ECO:0000313" key="5">
    <source>
        <dbReference type="EMBL" id="CAH3181695.1"/>
    </source>
</evidence>
<evidence type="ECO:0000313" key="6">
    <source>
        <dbReference type="Proteomes" id="UP001159405"/>
    </source>
</evidence>
<sequence>MQKKTTNWEPSVQKMTGSVGILKGDVTMFLSLKDGKNHR</sequence>
<keyword evidence="3" id="KW-0455">Luminescence</keyword>
<keyword evidence="6" id="KW-1185">Reference proteome</keyword>
<reference evidence="5 6" key="1">
    <citation type="submission" date="2022-05" db="EMBL/GenBank/DDBJ databases">
        <authorList>
            <consortium name="Genoscope - CEA"/>
            <person name="William W."/>
        </authorList>
    </citation>
    <scope>NUCLEOTIDE SEQUENCE [LARGE SCALE GENOMIC DNA]</scope>
</reference>
<comment type="similarity">
    <text evidence="1">Belongs to the GFP family.</text>
</comment>
<name>A0ABN8RQC6_9CNID</name>
<keyword evidence="4" id="KW-0599">Photoprotein</keyword>
<dbReference type="Proteomes" id="UP001159405">
    <property type="component" value="Unassembled WGS sequence"/>
</dbReference>
<evidence type="ECO:0000256" key="1">
    <source>
        <dbReference type="ARBA" id="ARBA00008949"/>
    </source>
</evidence>
<keyword evidence="2" id="KW-0157">Chromophore</keyword>
<gene>
    <name evidence="5" type="ORF">PLOB_00025805</name>
</gene>
<accession>A0ABN8RQC6</accession>
<dbReference type="SUPFAM" id="SSF54511">
    <property type="entry name" value="GFP-like"/>
    <property type="match status" value="1"/>
</dbReference>
<protein>
    <submittedName>
        <fullName evidence="5">Uncharacterized protein</fullName>
    </submittedName>
</protein>
<evidence type="ECO:0000256" key="4">
    <source>
        <dbReference type="ARBA" id="ARBA00023262"/>
    </source>
</evidence>